<feature type="domain" description="Fungal-type protein kinase" evidence="2">
    <location>
        <begin position="568"/>
        <end position="661"/>
    </location>
</feature>
<feature type="compositionally biased region" description="Pro residues" evidence="1">
    <location>
        <begin position="302"/>
        <end position="312"/>
    </location>
</feature>
<protein>
    <recommendedName>
        <fullName evidence="2">Fungal-type protein kinase domain-containing protein</fullName>
    </recommendedName>
</protein>
<dbReference type="Pfam" id="PF17667">
    <property type="entry name" value="Pkinase_fungal"/>
    <property type="match status" value="3"/>
</dbReference>
<dbReference type="SUPFAM" id="SSF56112">
    <property type="entry name" value="Protein kinase-like (PK-like)"/>
    <property type="match status" value="1"/>
</dbReference>
<feature type="region of interest" description="Disordered" evidence="1">
    <location>
        <begin position="24"/>
        <end position="43"/>
    </location>
</feature>
<feature type="region of interest" description="Disordered" evidence="1">
    <location>
        <begin position="283"/>
        <end position="319"/>
    </location>
</feature>
<feature type="region of interest" description="Disordered" evidence="1">
    <location>
        <begin position="845"/>
        <end position="883"/>
    </location>
</feature>
<accession>A0A4V2MX27</accession>
<gene>
    <name evidence="3" type="ORF">EIP91_010583</name>
</gene>
<comment type="caution">
    <text evidence="3">The sequence shown here is derived from an EMBL/GenBank/DDBJ whole genome shotgun (WGS) entry which is preliminary data.</text>
</comment>
<evidence type="ECO:0000313" key="4">
    <source>
        <dbReference type="Proteomes" id="UP000292702"/>
    </source>
</evidence>
<name>A0A4V2MX27_9APHY</name>
<dbReference type="PANTHER" id="PTHR38248">
    <property type="entry name" value="FUNK1 6"/>
    <property type="match status" value="1"/>
</dbReference>
<dbReference type="InterPro" id="IPR011009">
    <property type="entry name" value="Kinase-like_dom_sf"/>
</dbReference>
<evidence type="ECO:0000259" key="2">
    <source>
        <dbReference type="Pfam" id="PF17667"/>
    </source>
</evidence>
<reference evidence="3 4" key="1">
    <citation type="submission" date="2018-11" db="EMBL/GenBank/DDBJ databases">
        <title>Genome assembly of Steccherinum ochraceum LE-BIN_3174, the white-rot fungus of the Steccherinaceae family (The Residual Polyporoid clade, Polyporales, Basidiomycota).</title>
        <authorList>
            <person name="Fedorova T.V."/>
            <person name="Glazunova O.A."/>
            <person name="Landesman E.O."/>
            <person name="Moiseenko K.V."/>
            <person name="Psurtseva N.V."/>
            <person name="Savinova O.S."/>
            <person name="Shakhova N.V."/>
            <person name="Tyazhelova T.V."/>
            <person name="Vasina D.V."/>
        </authorList>
    </citation>
    <scope>NUCLEOTIDE SEQUENCE [LARGE SCALE GENOMIC DNA]</scope>
    <source>
        <strain evidence="3 4">LE-BIN_3174</strain>
    </source>
</reference>
<dbReference type="InterPro" id="IPR040976">
    <property type="entry name" value="Pkinase_fungal"/>
</dbReference>
<dbReference type="PANTHER" id="PTHR38248:SF2">
    <property type="entry name" value="FUNK1 11"/>
    <property type="match status" value="1"/>
</dbReference>
<dbReference type="AlphaFoldDB" id="A0A4V2MX27"/>
<sequence length="912" mass="102468">MLLHPNHHLNRAISLAPYYRHSSQELDTQSDVDDTDMESFSSSTLPTLDEEAEYNGAFAAPPVVTSDPTGTTLHARPSATVNVRDTQSAVDYSHYHRPSPVKKRFKCVSRNVTSGSLNDDAVQMQLQDTLAGKVQRDYPVADFIHAVWGLDPEHLVAPLGGYKLPERSVMLYMRGQYNKKVGRLPERDAYGPLLDIFNFIADQVKTAMGSLFPGTGISLVDTANRPVLGEFGDIKPDFLYSWLNGEDKQHWQLAGVSGELKKLLDAMQRFFSLDIDISQLALTPKPSSEEPNNTNTTRQNNPSPPSIPPSEPIPRKAKRKAVDLDLATRGAAKRLRSATRSVGSVSSNVNRNVLTAHEAQAVKYVNELGSHGIRAYSSGFLIEDYKMSLWYMDCDGAVKSTTFHIFEEAHYLVHFIAAVTTASLSQLGFFPMLKTPPLDSPADHANLLANYNGFALPLANAQDLDGVEHQELEFSLDTTSRWIIPSFGVLGRATTVVPLLASNDEAKAVCGSDTTPLIKISWQPSWRRGEDVIIRAVRMKLAQDNRAKAFLRNVVELKCSLSRSMEEMGLPRATMFGVGSSDRVCRMLVMREYLPLLQVESPEHFEVVFVDVVQAHHEVYITCRVLHRDISHNNIMFYYRNPAKKLNPVGVLCDWDLAQDVGLGVDLDTIMADLLRHRIGSEKIDQYLEDFPCLKPSPSNNSPLGGLPDLATGRAAARYRTGTGPFMAIDLLLYRQAPHHLYRHDLESFFWVLLLFLLGFSFKDHSFTMANTWLRDFKTTGDNKIKYLQDPEVREEYSALGSKEFQAYLEKRVTRIRSKLIAPIYEDYTRFSTLWDHLQSARTEPHVPQPVVSPQPAASVPADDGYRPERSEDSDDDARDIESDKEELRALVKHRESLLTYESFMKCLGYRV</sequence>
<dbReference type="Proteomes" id="UP000292702">
    <property type="component" value="Unassembled WGS sequence"/>
</dbReference>
<evidence type="ECO:0000313" key="3">
    <source>
        <dbReference type="EMBL" id="TCD68527.1"/>
    </source>
</evidence>
<proteinExistence type="predicted"/>
<organism evidence="3 4">
    <name type="scientific">Steccherinum ochraceum</name>
    <dbReference type="NCBI Taxonomy" id="92696"/>
    <lineage>
        <taxon>Eukaryota</taxon>
        <taxon>Fungi</taxon>
        <taxon>Dikarya</taxon>
        <taxon>Basidiomycota</taxon>
        <taxon>Agaricomycotina</taxon>
        <taxon>Agaricomycetes</taxon>
        <taxon>Polyporales</taxon>
        <taxon>Steccherinaceae</taxon>
        <taxon>Steccherinum</taxon>
    </lineage>
</organism>
<feature type="compositionally biased region" description="Acidic residues" evidence="1">
    <location>
        <begin position="28"/>
        <end position="37"/>
    </location>
</feature>
<feature type="domain" description="Fungal-type protein kinase" evidence="2">
    <location>
        <begin position="342"/>
        <end position="540"/>
    </location>
</feature>
<evidence type="ECO:0000256" key="1">
    <source>
        <dbReference type="SAM" id="MobiDB-lite"/>
    </source>
</evidence>
<dbReference type="Gene3D" id="1.10.510.10">
    <property type="entry name" value="Transferase(Phosphotransferase) domain 1"/>
    <property type="match status" value="1"/>
</dbReference>
<dbReference type="OrthoDB" id="2799233at2759"/>
<feature type="domain" description="Fungal-type protein kinase" evidence="2">
    <location>
        <begin position="713"/>
        <end position="754"/>
    </location>
</feature>
<dbReference type="EMBL" id="RWJN01000064">
    <property type="protein sequence ID" value="TCD68527.1"/>
    <property type="molecule type" value="Genomic_DNA"/>
</dbReference>
<feature type="compositionally biased region" description="Low complexity" evidence="1">
    <location>
        <begin position="291"/>
        <end position="301"/>
    </location>
</feature>
<keyword evidence="4" id="KW-1185">Reference proteome</keyword>